<proteinExistence type="predicted"/>
<organism evidence="1 2">
    <name type="scientific">Camellia lanceoleosa</name>
    <dbReference type="NCBI Taxonomy" id="1840588"/>
    <lineage>
        <taxon>Eukaryota</taxon>
        <taxon>Viridiplantae</taxon>
        <taxon>Streptophyta</taxon>
        <taxon>Embryophyta</taxon>
        <taxon>Tracheophyta</taxon>
        <taxon>Spermatophyta</taxon>
        <taxon>Magnoliopsida</taxon>
        <taxon>eudicotyledons</taxon>
        <taxon>Gunneridae</taxon>
        <taxon>Pentapetalae</taxon>
        <taxon>asterids</taxon>
        <taxon>Ericales</taxon>
        <taxon>Theaceae</taxon>
        <taxon>Camellia</taxon>
    </lineage>
</organism>
<evidence type="ECO:0000313" key="2">
    <source>
        <dbReference type="Proteomes" id="UP001060215"/>
    </source>
</evidence>
<sequence length="146" mass="16183">MSSGAGMAFAFPVPCVEDNEVCQNAIANRMAPSIAPRMPMYPSARVLDNNYFLGKLPLLLFLPRKAKSKLFTLTLMFLMDAKLGMEGRKDLFDWLSRKLSGLSNFPDARAVQLMHVLLCFKFLAAAVPFAALRPLTGKINLLLQGF</sequence>
<comment type="caution">
    <text evidence="1">The sequence shown here is derived from an EMBL/GenBank/DDBJ whole genome shotgun (WGS) entry which is preliminary data.</text>
</comment>
<protein>
    <submittedName>
        <fullName evidence="1">Protein MOR1</fullName>
    </submittedName>
</protein>
<keyword evidence="2" id="KW-1185">Reference proteome</keyword>
<evidence type="ECO:0000313" key="1">
    <source>
        <dbReference type="EMBL" id="KAI8016306.1"/>
    </source>
</evidence>
<accession>A0ACC0HT24</accession>
<dbReference type="Proteomes" id="UP001060215">
    <property type="component" value="Chromosome 4"/>
</dbReference>
<gene>
    <name evidence="1" type="ORF">LOK49_LG05G00436</name>
</gene>
<name>A0ACC0HT24_9ERIC</name>
<dbReference type="EMBL" id="CM045761">
    <property type="protein sequence ID" value="KAI8016306.1"/>
    <property type="molecule type" value="Genomic_DNA"/>
</dbReference>
<reference evidence="1 2" key="1">
    <citation type="journal article" date="2022" name="Plant J.">
        <title>Chromosome-level genome of Camellia lanceoleosa provides a valuable resource for understanding genome evolution and self-incompatibility.</title>
        <authorList>
            <person name="Gong W."/>
            <person name="Xiao S."/>
            <person name="Wang L."/>
            <person name="Liao Z."/>
            <person name="Chang Y."/>
            <person name="Mo W."/>
            <person name="Hu G."/>
            <person name="Li W."/>
            <person name="Zhao G."/>
            <person name="Zhu H."/>
            <person name="Hu X."/>
            <person name="Ji K."/>
            <person name="Xiang X."/>
            <person name="Song Q."/>
            <person name="Yuan D."/>
            <person name="Jin S."/>
            <person name="Zhang L."/>
        </authorList>
    </citation>
    <scope>NUCLEOTIDE SEQUENCE [LARGE SCALE GENOMIC DNA]</scope>
    <source>
        <strain evidence="1">SQ_2022a</strain>
    </source>
</reference>